<evidence type="ECO:0000256" key="10">
    <source>
        <dbReference type="ARBA" id="ARBA00022842"/>
    </source>
</evidence>
<comment type="subcellular location">
    <subcellularLocation>
        <location evidence="3">Membrane</location>
        <topology evidence="3">Multi-pass membrane protein</topology>
    </subcellularLocation>
</comment>
<evidence type="ECO:0000259" key="19">
    <source>
        <dbReference type="PROSITE" id="PS50850"/>
    </source>
</evidence>
<protein>
    <recommendedName>
        <fullName evidence="5">isocitrate dehydrogenase (NADP(+))</fullName>
        <ecNumber evidence="5">1.1.1.42</ecNumber>
    </recommendedName>
</protein>
<keyword evidence="9" id="KW-0479">Metal-binding</keyword>
<name>A0A364KQN6_TALAM</name>
<dbReference type="GO" id="GO:0006099">
    <property type="term" value="P:tricarboxylic acid cycle"/>
    <property type="evidence" value="ECO:0007669"/>
    <property type="project" value="UniProtKB-KW"/>
</dbReference>
<evidence type="ECO:0000256" key="15">
    <source>
        <dbReference type="ARBA" id="ARBA00023211"/>
    </source>
</evidence>
<evidence type="ECO:0000256" key="7">
    <source>
        <dbReference type="ARBA" id="ARBA00022532"/>
    </source>
</evidence>
<dbReference type="GO" id="GO:0016787">
    <property type="term" value="F:hydrolase activity"/>
    <property type="evidence" value="ECO:0007669"/>
    <property type="project" value="InterPro"/>
</dbReference>
<evidence type="ECO:0000256" key="5">
    <source>
        <dbReference type="ARBA" id="ARBA00013013"/>
    </source>
</evidence>
<feature type="transmembrane region" description="Helical" evidence="18">
    <location>
        <begin position="418"/>
        <end position="439"/>
    </location>
</feature>
<dbReference type="Pfam" id="PF00180">
    <property type="entry name" value="Iso_dh"/>
    <property type="match status" value="1"/>
</dbReference>
<dbReference type="Pfam" id="PF00149">
    <property type="entry name" value="Metallophos"/>
    <property type="match status" value="1"/>
</dbReference>
<dbReference type="GO" id="GO:0005739">
    <property type="term" value="C:mitochondrion"/>
    <property type="evidence" value="ECO:0007669"/>
    <property type="project" value="TreeGrafter"/>
</dbReference>
<evidence type="ECO:0000256" key="17">
    <source>
        <dbReference type="ARBA" id="ARBA00059659"/>
    </source>
</evidence>
<dbReference type="STRING" id="1196081.A0A364KQN6"/>
<organism evidence="20 21">
    <name type="scientific">Talaromyces amestolkiae</name>
    <dbReference type="NCBI Taxonomy" id="1196081"/>
    <lineage>
        <taxon>Eukaryota</taxon>
        <taxon>Fungi</taxon>
        <taxon>Dikarya</taxon>
        <taxon>Ascomycota</taxon>
        <taxon>Pezizomycotina</taxon>
        <taxon>Eurotiomycetes</taxon>
        <taxon>Eurotiomycetidae</taxon>
        <taxon>Eurotiales</taxon>
        <taxon>Trichocomaceae</taxon>
        <taxon>Talaromyces</taxon>
        <taxon>Talaromyces sect. Talaromyces</taxon>
    </lineage>
</organism>
<feature type="transmembrane region" description="Helical" evidence="18">
    <location>
        <begin position="486"/>
        <end position="507"/>
    </location>
</feature>
<accession>A0A364KQN6</accession>
<dbReference type="GO" id="GO:0022857">
    <property type="term" value="F:transmembrane transporter activity"/>
    <property type="evidence" value="ECO:0007669"/>
    <property type="project" value="InterPro"/>
</dbReference>
<feature type="transmembrane region" description="Helical" evidence="18">
    <location>
        <begin position="667"/>
        <end position="689"/>
    </location>
</feature>
<dbReference type="SUPFAM" id="SSF53659">
    <property type="entry name" value="Isocitrate/Isopropylmalate dehydrogenase-like"/>
    <property type="match status" value="1"/>
</dbReference>
<dbReference type="GO" id="GO:0004450">
    <property type="term" value="F:isocitrate dehydrogenase (NADP+) activity"/>
    <property type="evidence" value="ECO:0007669"/>
    <property type="project" value="UniProtKB-EC"/>
</dbReference>
<evidence type="ECO:0000256" key="8">
    <source>
        <dbReference type="ARBA" id="ARBA00022692"/>
    </source>
</evidence>
<evidence type="ECO:0000256" key="9">
    <source>
        <dbReference type="ARBA" id="ARBA00022723"/>
    </source>
</evidence>
<dbReference type="PROSITE" id="PS00470">
    <property type="entry name" value="IDH_IMDH"/>
    <property type="match status" value="1"/>
</dbReference>
<keyword evidence="14 18" id="KW-0472">Membrane</keyword>
<comment type="cofactor">
    <cofactor evidence="2">
        <name>Mg(2+)</name>
        <dbReference type="ChEBI" id="CHEBI:18420"/>
    </cofactor>
</comment>
<evidence type="ECO:0000313" key="20">
    <source>
        <dbReference type="EMBL" id="RAO65862.1"/>
    </source>
</evidence>
<feature type="transmembrane region" description="Helical" evidence="18">
    <location>
        <begin position="701"/>
        <end position="719"/>
    </location>
</feature>
<dbReference type="SUPFAM" id="SSF56300">
    <property type="entry name" value="Metallo-dependent phosphatases"/>
    <property type="match status" value="1"/>
</dbReference>
<evidence type="ECO:0000256" key="18">
    <source>
        <dbReference type="SAM" id="Phobius"/>
    </source>
</evidence>
<evidence type="ECO:0000313" key="21">
    <source>
        <dbReference type="Proteomes" id="UP000249363"/>
    </source>
</evidence>
<feature type="transmembrane region" description="Helical" evidence="18">
    <location>
        <begin position="575"/>
        <end position="594"/>
    </location>
</feature>
<dbReference type="CDD" id="cd07383">
    <property type="entry name" value="MPP_Dcr2"/>
    <property type="match status" value="1"/>
</dbReference>
<dbReference type="FunFam" id="1.20.1720.10:FF:000009">
    <property type="entry name" value="MFS multidrug transporter"/>
    <property type="match status" value="1"/>
</dbReference>
<keyword evidence="8 18" id="KW-0812">Transmembrane</keyword>
<evidence type="ECO:0000256" key="1">
    <source>
        <dbReference type="ARBA" id="ARBA00001936"/>
    </source>
</evidence>
<gene>
    <name evidence="20" type="ORF">BHQ10_001874</name>
</gene>
<reference evidence="20 21" key="1">
    <citation type="journal article" date="2017" name="Biotechnol. Biofuels">
        <title>Differential beta-glucosidase expression as a function of carbon source availability in Talaromyces amestolkiae: a genomic and proteomic approach.</title>
        <authorList>
            <person name="de Eugenio L.I."/>
            <person name="Mendez-Liter J.A."/>
            <person name="Nieto-Dominguez M."/>
            <person name="Alonso L."/>
            <person name="Gil-Munoz J."/>
            <person name="Barriuso J."/>
            <person name="Prieto A."/>
            <person name="Martinez M.J."/>
        </authorList>
    </citation>
    <scope>NUCLEOTIDE SEQUENCE [LARGE SCALE GENOMIC DNA]</scope>
    <source>
        <strain evidence="20 21">CIB</strain>
    </source>
</reference>
<dbReference type="FunFam" id="3.60.21.10:FF:000054">
    <property type="entry name" value="DCR2p Phosphoesterase"/>
    <property type="match status" value="1"/>
</dbReference>
<dbReference type="InterPro" id="IPR019818">
    <property type="entry name" value="IsoCit/isopropylmalate_DH_CS"/>
</dbReference>
<proteinExistence type="inferred from homology"/>
<dbReference type="InterPro" id="IPR011701">
    <property type="entry name" value="MFS"/>
</dbReference>
<dbReference type="Gene3D" id="3.60.21.10">
    <property type="match status" value="1"/>
</dbReference>
<keyword evidence="12 18" id="KW-1133">Transmembrane helix</keyword>
<feature type="transmembrane region" description="Helical" evidence="18">
    <location>
        <begin position="787"/>
        <end position="811"/>
    </location>
</feature>
<dbReference type="GO" id="GO:0016020">
    <property type="term" value="C:membrane"/>
    <property type="evidence" value="ECO:0007669"/>
    <property type="project" value="UniProtKB-SubCell"/>
</dbReference>
<dbReference type="Pfam" id="PF07690">
    <property type="entry name" value="MFS_1"/>
    <property type="match status" value="1"/>
</dbReference>
<comment type="similarity">
    <text evidence="4">Belongs to the isocitrate and isopropylmalate dehydrogenases family.</text>
</comment>
<evidence type="ECO:0000256" key="4">
    <source>
        <dbReference type="ARBA" id="ARBA00007769"/>
    </source>
</evidence>
<keyword evidence="13" id="KW-0560">Oxidoreductase</keyword>
<evidence type="ECO:0000256" key="2">
    <source>
        <dbReference type="ARBA" id="ARBA00001946"/>
    </source>
</evidence>
<dbReference type="GO" id="GO:0006102">
    <property type="term" value="P:isocitrate metabolic process"/>
    <property type="evidence" value="ECO:0007669"/>
    <property type="project" value="InterPro"/>
</dbReference>
<keyword evidence="21" id="KW-1185">Reference proteome</keyword>
<dbReference type="InterPro" id="IPR004843">
    <property type="entry name" value="Calcineurin-like_PHP"/>
</dbReference>
<dbReference type="EC" id="1.1.1.42" evidence="5"/>
<keyword evidence="15" id="KW-0464">Manganese</keyword>
<dbReference type="Gene3D" id="3.40.718.10">
    <property type="entry name" value="Isopropylmalate Dehydrogenase"/>
    <property type="match status" value="1"/>
</dbReference>
<evidence type="ECO:0000256" key="11">
    <source>
        <dbReference type="ARBA" id="ARBA00022857"/>
    </source>
</evidence>
<evidence type="ECO:0000256" key="13">
    <source>
        <dbReference type="ARBA" id="ARBA00023002"/>
    </source>
</evidence>
<dbReference type="OrthoDB" id="783096at2759"/>
<keyword evidence="6" id="KW-0813">Transport</keyword>
<comment type="function">
    <text evidence="17">MFS-type transporter; part of the gene cluster that mediates the biosynthesis of the antihypercholesterolemic agents phomoidrides which are dimeric anhydrides.</text>
</comment>
<comment type="caution">
    <text evidence="20">The sequence shown here is derived from an EMBL/GenBank/DDBJ whole genome shotgun (WGS) entry which is preliminary data.</text>
</comment>
<dbReference type="Gene3D" id="1.20.1720.10">
    <property type="entry name" value="Multidrug resistance protein D"/>
    <property type="match status" value="1"/>
</dbReference>
<dbReference type="InterPro" id="IPR020846">
    <property type="entry name" value="MFS_dom"/>
</dbReference>
<keyword evidence="10" id="KW-0460">Magnesium</keyword>
<evidence type="ECO:0000256" key="14">
    <source>
        <dbReference type="ARBA" id="ARBA00023136"/>
    </source>
</evidence>
<dbReference type="CDD" id="cd17323">
    <property type="entry name" value="MFS_Tpo1_MDR_like"/>
    <property type="match status" value="1"/>
</dbReference>
<dbReference type="EMBL" id="MIKG01000002">
    <property type="protein sequence ID" value="RAO65862.1"/>
    <property type="molecule type" value="Genomic_DNA"/>
</dbReference>
<feature type="transmembrane region" description="Helical" evidence="18">
    <location>
        <begin position="755"/>
        <end position="775"/>
    </location>
</feature>
<comment type="catalytic activity">
    <reaction evidence="16">
        <text>D-threo-isocitrate + NADP(+) = 2-oxoglutarate + CO2 + NADPH</text>
        <dbReference type="Rhea" id="RHEA:19629"/>
        <dbReference type="ChEBI" id="CHEBI:15562"/>
        <dbReference type="ChEBI" id="CHEBI:16526"/>
        <dbReference type="ChEBI" id="CHEBI:16810"/>
        <dbReference type="ChEBI" id="CHEBI:57783"/>
        <dbReference type="ChEBI" id="CHEBI:58349"/>
        <dbReference type="EC" id="1.1.1.42"/>
    </reaction>
</comment>
<dbReference type="InterPro" id="IPR024084">
    <property type="entry name" value="IsoPropMal-DH-like_dom"/>
</dbReference>
<dbReference type="GO" id="GO:0006739">
    <property type="term" value="P:NADP+ metabolic process"/>
    <property type="evidence" value="ECO:0007669"/>
    <property type="project" value="TreeGrafter"/>
</dbReference>
<dbReference type="GeneID" id="63791091"/>
<dbReference type="PROSITE" id="PS50850">
    <property type="entry name" value="MFS"/>
    <property type="match status" value="1"/>
</dbReference>
<dbReference type="PANTHER" id="PTHR11822">
    <property type="entry name" value="NADP-SPECIFIC ISOCITRATE DEHYDROGENASE"/>
    <property type="match status" value="1"/>
</dbReference>
<dbReference type="SMART" id="SM01329">
    <property type="entry name" value="Iso_dh"/>
    <property type="match status" value="1"/>
</dbReference>
<evidence type="ECO:0000256" key="12">
    <source>
        <dbReference type="ARBA" id="ARBA00022989"/>
    </source>
</evidence>
<comment type="cofactor">
    <cofactor evidence="1">
        <name>Mn(2+)</name>
        <dbReference type="ChEBI" id="CHEBI:29035"/>
    </cofactor>
</comment>
<sequence>MDGDEMTRVLWDDIKKRFIHPYLDIDLRYFDLGLPYRDQTNDQVVRDAIEAIREFGVGIKCATINPDKARREEFQLRNNLPSANGLIRNAFGGTVFREPVVISRVPPLVRTWTKPIIIGRHAFGDQYSGKDLVAPGPGILEMVYTPENADEEQTRIQVFKFEGPGIAQTQLNTDDSILKFAHTSFRLALSRGLPLYVATKNNVMKQYDGRFVAVFKELYETQYEPEFKKQNIWYEHRLIDDMVAYMMKSEGGFVLSLKNYDGDVQSDLVAQGFGSLGLMTSVLTTADGKAFESEAAHGTVTRHFRAYQKGEKTSTNPIATIFAWTRGLIQRGKLDDSPDLVAFAECLEKACIDTVDLDGIMTKDLAISAGQPETYVMTDEYLDATEQRLKNNGSSSKEKPPQNAEAARHSVFPKGTRIWIVTMAAICGMVSPLSGNIYYPALNPLSVDLHVSQSLINISLTTYMILQGISPTLMGNLADTSGRRPAYIIGFIIYLGACIGLALQTSYPALLVLRCLQSTGSSSTIALGTAVAADVATAAERGTYMGLVNGGALVGPALGPVLGGILAAFLGWRSIFWFLVIFVGVLLTLMVLAFPETGRNVVGNGSIPPQRWNRDLISIIRARRSLAKSQTQASSHPTHLKDGKRGIRMPNPLATLKILKEKDVGLLLLYNCLVYASYFSVTSSLPYVFQQQYGFNDLQIGLTYLPYGIGALMASLFNGRALDWRFRQVAKAAGFEIIKGQTTDTRHFPLEKVRLPIALILILIGNSALLCYGWVVQIQAPLAAPLVLLFFVGYCISGSFNCCSVALIDYYPMSPATATAGNNLCRCLLGAGEAAVIIQMIDSMGYGWCFTFISLVIFATTPILTGVQLSVFGFFVFLIILFIDKQFRVLPNSIHGHLPTHHPGFVVTDVTIVTCSSINLFSSCTLDPSVWSRVDKDLYLDNTWTSAAYVHFQRKREEELLETDKVVIDLRISRFNPGLLDSKTKNPRGGAPNAIDSNENDWEARPGGIWLRRSSEPHVSDSKQALTSVDVLFGADAVDPRPQWEVKDTFVLLNSLTEATEARLTVRRGVPPVLKKPELRINDSERFKIMQAADLHLSTGTGACRDPVPEERVPGEKCEADPRTLDFVEKLLDEEKPDLVVFSGDEVNGETSKDVQSAVFKFVKPLVDRKIPYAAIFGNHDDEGNLNRAQLMALLEELPYSVSTAGPDDVDGVGNYIVEVMGRSSAHHSALTLYLLDTHSYSPDERQFRGYDWIKPSQIKWFKTTSQSLKKQHNQYSHMHMDMAFIHIPLPEYREDTNSWKGNWLEAPTAPGFNSGFMDALIEENILFIHSDHVNDYCMLNRDMNNKPNIWMCYGGASGFGGYGGYGGFIRRMRFYEFDMGPGRIVTYKRLEYGDTESRIDEMMIVDAGQVRA</sequence>
<dbReference type="InterPro" id="IPR036259">
    <property type="entry name" value="MFS_trans_sf"/>
</dbReference>
<evidence type="ECO:0000256" key="3">
    <source>
        <dbReference type="ARBA" id="ARBA00004141"/>
    </source>
</evidence>
<dbReference type="PANTHER" id="PTHR11822:SF21">
    <property type="entry name" value="ISOCITRATE DEHYDROGENASE [NADP], MITOCHONDRIAL"/>
    <property type="match status" value="1"/>
</dbReference>
<dbReference type="NCBIfam" id="TIGR00127">
    <property type="entry name" value="nadp_idh_euk"/>
    <property type="match status" value="1"/>
</dbReference>
<keyword evidence="7" id="KW-0816">Tricarboxylic acid cycle</keyword>
<dbReference type="InterPro" id="IPR029052">
    <property type="entry name" value="Metallo-depent_PP-like"/>
</dbReference>
<dbReference type="GO" id="GO:0051287">
    <property type="term" value="F:NAD binding"/>
    <property type="evidence" value="ECO:0007669"/>
    <property type="project" value="InterPro"/>
</dbReference>
<dbReference type="SUPFAM" id="SSF103473">
    <property type="entry name" value="MFS general substrate transporter"/>
    <property type="match status" value="1"/>
</dbReference>
<dbReference type="InterPro" id="IPR004790">
    <property type="entry name" value="Isocitrate_DH_NADP"/>
</dbReference>
<dbReference type="Gene3D" id="1.20.1250.20">
    <property type="entry name" value="MFS general substrate transporter like domains"/>
    <property type="match status" value="1"/>
</dbReference>
<keyword evidence="11" id="KW-0521">NADP</keyword>
<evidence type="ECO:0000256" key="16">
    <source>
        <dbReference type="ARBA" id="ARBA00023554"/>
    </source>
</evidence>
<feature type="transmembrane region" description="Helical" evidence="18">
    <location>
        <begin position="546"/>
        <end position="569"/>
    </location>
</feature>
<feature type="transmembrane region" description="Helical" evidence="18">
    <location>
        <begin position="451"/>
        <end position="474"/>
    </location>
</feature>
<feature type="domain" description="Major facilitator superfamily (MFS) profile" evidence="19">
    <location>
        <begin position="420"/>
        <end position="888"/>
    </location>
</feature>
<dbReference type="GO" id="GO:0000287">
    <property type="term" value="F:magnesium ion binding"/>
    <property type="evidence" value="ECO:0007669"/>
    <property type="project" value="InterPro"/>
</dbReference>
<feature type="transmembrane region" description="Helical" evidence="18">
    <location>
        <begin position="853"/>
        <end position="883"/>
    </location>
</feature>
<dbReference type="RefSeq" id="XP_040730379.1">
    <property type="nucleotide sequence ID" value="XM_040873958.1"/>
</dbReference>
<dbReference type="NCBIfam" id="NF006156">
    <property type="entry name" value="PRK08299.1"/>
    <property type="match status" value="1"/>
</dbReference>
<dbReference type="Proteomes" id="UP000249363">
    <property type="component" value="Unassembled WGS sequence"/>
</dbReference>
<evidence type="ECO:0000256" key="6">
    <source>
        <dbReference type="ARBA" id="ARBA00022448"/>
    </source>
</evidence>